<accession>A0A1E1KJQ8</accession>
<comment type="caution">
    <text evidence="2">The sequence shown here is derived from an EMBL/GenBank/DDBJ whole genome shotgun (WGS) entry which is preliminary data.</text>
</comment>
<evidence type="ECO:0000313" key="2">
    <source>
        <dbReference type="EMBL" id="CZS97034.1"/>
    </source>
</evidence>
<name>A0A1E1KJQ8_9HELO</name>
<dbReference type="Proteomes" id="UP000178129">
    <property type="component" value="Unassembled WGS sequence"/>
</dbReference>
<organism evidence="2 3">
    <name type="scientific">Rhynchosporium graminicola</name>
    <dbReference type="NCBI Taxonomy" id="2792576"/>
    <lineage>
        <taxon>Eukaryota</taxon>
        <taxon>Fungi</taxon>
        <taxon>Dikarya</taxon>
        <taxon>Ascomycota</taxon>
        <taxon>Pezizomycotina</taxon>
        <taxon>Leotiomycetes</taxon>
        <taxon>Helotiales</taxon>
        <taxon>Ploettnerulaceae</taxon>
        <taxon>Rhynchosporium</taxon>
    </lineage>
</organism>
<gene>
    <name evidence="2" type="ORF">RCO7_02725</name>
</gene>
<keyword evidence="1" id="KW-0732">Signal</keyword>
<reference evidence="3" key="1">
    <citation type="submission" date="2016-03" db="EMBL/GenBank/DDBJ databases">
        <authorList>
            <person name="Ploux O."/>
        </authorList>
    </citation>
    <scope>NUCLEOTIDE SEQUENCE [LARGE SCALE GENOMIC DNA]</scope>
    <source>
        <strain evidence="3">UK7</strain>
    </source>
</reference>
<protein>
    <submittedName>
        <fullName evidence="2">Uncharacterized protein</fullName>
    </submittedName>
</protein>
<feature type="chain" id="PRO_5009446084" evidence="1">
    <location>
        <begin position="17"/>
        <end position="53"/>
    </location>
</feature>
<dbReference type="InParanoid" id="A0A1E1KJQ8"/>
<evidence type="ECO:0000313" key="3">
    <source>
        <dbReference type="Proteomes" id="UP000178129"/>
    </source>
</evidence>
<sequence>MRFYVLIIALTAFVSAIPTPNADVGCIPKVVDGPDGLEKRCVGFIAAVGKRDE</sequence>
<proteinExistence type="predicted"/>
<dbReference type="AlphaFoldDB" id="A0A1E1KJQ8"/>
<feature type="signal peptide" evidence="1">
    <location>
        <begin position="1"/>
        <end position="16"/>
    </location>
</feature>
<dbReference type="EMBL" id="FJUW01000012">
    <property type="protein sequence ID" value="CZS97034.1"/>
    <property type="molecule type" value="Genomic_DNA"/>
</dbReference>
<keyword evidence="3" id="KW-1185">Reference proteome</keyword>
<evidence type="ECO:0000256" key="1">
    <source>
        <dbReference type="SAM" id="SignalP"/>
    </source>
</evidence>